<gene>
    <name evidence="3" type="ORF">Bhyg_16532</name>
</gene>
<dbReference type="GO" id="GO:0036126">
    <property type="term" value="C:sperm flagellum"/>
    <property type="evidence" value="ECO:0007669"/>
    <property type="project" value="TreeGrafter"/>
</dbReference>
<evidence type="ECO:0000313" key="4">
    <source>
        <dbReference type="Proteomes" id="UP001151699"/>
    </source>
</evidence>
<dbReference type="Proteomes" id="UP001151699">
    <property type="component" value="Unassembled WGS sequence"/>
</dbReference>
<feature type="non-terminal residue" evidence="3">
    <location>
        <position position="1"/>
    </location>
</feature>
<accession>A0A9Q0MLK7</accession>
<reference evidence="3" key="1">
    <citation type="submission" date="2022-07" db="EMBL/GenBank/DDBJ databases">
        <authorList>
            <person name="Trinca V."/>
            <person name="Uliana J.V.C."/>
            <person name="Torres T.T."/>
            <person name="Ward R.J."/>
            <person name="Monesi N."/>
        </authorList>
    </citation>
    <scope>NUCLEOTIDE SEQUENCE</scope>
    <source>
        <strain evidence="3">HSMRA1968</strain>
        <tissue evidence="3">Whole embryos</tissue>
    </source>
</reference>
<feature type="compositionally biased region" description="Basic and acidic residues" evidence="2">
    <location>
        <begin position="483"/>
        <end position="500"/>
    </location>
</feature>
<feature type="compositionally biased region" description="Polar residues" evidence="2">
    <location>
        <begin position="30"/>
        <end position="65"/>
    </location>
</feature>
<feature type="compositionally biased region" description="Low complexity" evidence="2">
    <location>
        <begin position="77"/>
        <end position="87"/>
    </location>
</feature>
<sequence>MKVYDDKTNTWNILNESTISEKDIVLNEGTNVSKQNSGNKVIASSGTHDSSNRTKSSAVSQTSKELISKSSNKTEEITTSSSTSSTSQQMYDEKTKRWREVDEKTIKKSRPSVIRYVSHESDGTITTTYKKKKFNKKTGEWTTVEEKVYKNQNEHEAIPEMMEDIKNITTTTYQTKIFDSKTNTWKVVDEKSFTDTHTAVPRDIVEEIERDQADVANITTTTEITKIYDANTKSWKIVDKRSDTDFVEKIVEYPRETILIDDITDITNIRNERLFDETRTDISNIKDINNITNITNKRTHNQNVNENYSENSLNESTVVYDSVNIDQKVFKDTTTSLIIDEKTDDQSRIKKTVESDVVDRAVTISKTKDNEIIDEISKNKIKTVKTTGFVSGHQDQCICEICTCGRHRCTHDKTTSKITTVSNDNNFSEVTSAYKTDFDQKTTEFHQIRAEIKRPSDNLKPEGDFERPEMPKYQPAERPSQVKRPDNLRPEGEFFTPEKEKFKPVEKAIAVKPHDNLVVPSGEFCDKTTNQSEYTGETTERVT</sequence>
<feature type="compositionally biased region" description="Basic and acidic residues" evidence="2">
    <location>
        <begin position="453"/>
        <end position="470"/>
    </location>
</feature>
<dbReference type="PANTHER" id="PTHR31516:SF16">
    <property type="entry name" value="TITIN"/>
    <property type="match status" value="1"/>
</dbReference>
<feature type="region of interest" description="Disordered" evidence="2">
    <location>
        <begin position="30"/>
        <end position="96"/>
    </location>
</feature>
<protein>
    <submittedName>
        <fullName evidence="3">Uncharacterized protein</fullName>
    </submittedName>
</protein>
<evidence type="ECO:0000313" key="3">
    <source>
        <dbReference type="EMBL" id="KAJ6626284.1"/>
    </source>
</evidence>
<dbReference type="GO" id="GO:0005814">
    <property type="term" value="C:centriole"/>
    <property type="evidence" value="ECO:0007669"/>
    <property type="project" value="TreeGrafter"/>
</dbReference>
<comment type="caution">
    <text evidence="3">The sequence shown here is derived from an EMBL/GenBank/DDBJ whole genome shotgun (WGS) entry which is preliminary data.</text>
</comment>
<name>A0A9Q0MLK7_9DIPT</name>
<evidence type="ECO:0000256" key="2">
    <source>
        <dbReference type="SAM" id="MobiDB-lite"/>
    </source>
</evidence>
<dbReference type="AlphaFoldDB" id="A0A9Q0MLK7"/>
<dbReference type="PANTHER" id="PTHR31516">
    <property type="entry name" value="STABILIZER OF AXONEMAL MICROTUBULES 2"/>
    <property type="match status" value="1"/>
</dbReference>
<dbReference type="GO" id="GO:0008017">
    <property type="term" value="F:microtubule binding"/>
    <property type="evidence" value="ECO:0007669"/>
    <property type="project" value="InterPro"/>
</dbReference>
<feature type="compositionally biased region" description="Polar residues" evidence="2">
    <location>
        <begin position="527"/>
        <end position="537"/>
    </location>
</feature>
<feature type="region of interest" description="Disordered" evidence="2">
    <location>
        <begin position="518"/>
        <end position="543"/>
    </location>
</feature>
<keyword evidence="4" id="KW-1185">Reference proteome</keyword>
<dbReference type="InterPro" id="IPR033336">
    <property type="entry name" value="SAXO1/2"/>
</dbReference>
<comment type="similarity">
    <text evidence="1">Belongs to the FAM154 family.</text>
</comment>
<organism evidence="3 4">
    <name type="scientific">Pseudolycoriella hygida</name>
    <dbReference type="NCBI Taxonomy" id="35572"/>
    <lineage>
        <taxon>Eukaryota</taxon>
        <taxon>Metazoa</taxon>
        <taxon>Ecdysozoa</taxon>
        <taxon>Arthropoda</taxon>
        <taxon>Hexapoda</taxon>
        <taxon>Insecta</taxon>
        <taxon>Pterygota</taxon>
        <taxon>Neoptera</taxon>
        <taxon>Endopterygota</taxon>
        <taxon>Diptera</taxon>
        <taxon>Nematocera</taxon>
        <taxon>Sciaroidea</taxon>
        <taxon>Sciaridae</taxon>
        <taxon>Pseudolycoriella</taxon>
    </lineage>
</organism>
<dbReference type="EMBL" id="WJQU01003268">
    <property type="protein sequence ID" value="KAJ6626284.1"/>
    <property type="molecule type" value="Genomic_DNA"/>
</dbReference>
<evidence type="ECO:0000256" key="1">
    <source>
        <dbReference type="ARBA" id="ARBA00008738"/>
    </source>
</evidence>
<feature type="region of interest" description="Disordered" evidence="2">
    <location>
        <begin position="453"/>
        <end position="500"/>
    </location>
</feature>
<dbReference type="OrthoDB" id="311506at2759"/>
<dbReference type="GO" id="GO:0005879">
    <property type="term" value="C:axonemal microtubule"/>
    <property type="evidence" value="ECO:0007669"/>
    <property type="project" value="TreeGrafter"/>
</dbReference>
<proteinExistence type="inferred from homology"/>
<dbReference type="GO" id="GO:0036064">
    <property type="term" value="C:ciliary basal body"/>
    <property type="evidence" value="ECO:0007669"/>
    <property type="project" value="TreeGrafter"/>
</dbReference>